<evidence type="ECO:0000313" key="3">
    <source>
        <dbReference type="EMBL" id="OMF16672.1"/>
    </source>
</evidence>
<dbReference type="AlphaFoldDB" id="A0A100VIK9"/>
<evidence type="ECO:0000256" key="1">
    <source>
        <dbReference type="SAM" id="Phobius"/>
    </source>
</evidence>
<dbReference type="RefSeq" id="WP_062833348.1">
    <property type="nucleotide sequence ID" value="NZ_BCNV01000001.1"/>
</dbReference>
<comment type="caution">
    <text evidence="2">The sequence shown here is derived from an EMBL/GenBank/DDBJ whole genome shotgun (WGS) entry which is preliminary data.</text>
</comment>
<reference evidence="4" key="2">
    <citation type="submission" date="2016-01" db="EMBL/GenBank/DDBJ databases">
        <title>Draft Genome Sequence of Paenibacillus amylolyticus Heshi-A3 that Was Isolated from Fermented Rice Bran with Aging Salted Mackerel, Which Was Named Heshiko as Traditional Fermented Seafood in Japan.</title>
        <authorList>
            <person name="Akuzawa S."/>
            <person name="Nakagawa J."/>
            <person name="Kanekatsu T."/>
            <person name="Kubota E."/>
            <person name="Ohtake R."/>
            <person name="Suzuki T."/>
            <person name="Kanesaki Y."/>
        </authorList>
    </citation>
    <scope>NUCLEOTIDE SEQUENCE [LARGE SCALE GENOMIC DNA]</scope>
    <source>
        <strain evidence="4">Heshi-A3</strain>
    </source>
</reference>
<evidence type="ECO:0000313" key="4">
    <source>
        <dbReference type="Proteomes" id="UP000069697"/>
    </source>
</evidence>
<feature type="transmembrane region" description="Helical" evidence="1">
    <location>
        <begin position="63"/>
        <end position="83"/>
    </location>
</feature>
<accession>A0A100VIK9</accession>
<evidence type="ECO:0000313" key="5">
    <source>
        <dbReference type="Proteomes" id="UP000187134"/>
    </source>
</evidence>
<evidence type="ECO:0000313" key="2">
    <source>
        <dbReference type="EMBL" id="GAS80466.1"/>
    </source>
</evidence>
<dbReference type="EMBL" id="BCNV01000001">
    <property type="protein sequence ID" value="GAS80466.1"/>
    <property type="molecule type" value="Genomic_DNA"/>
</dbReference>
<sequence length="94" mass="10459">MNKRLAMESVLVTLLFIIGFVAWNVVQGMIMTMNYVPDLMNTASSGTPLQSKVAFGTLVQWNITSMIMAVAGFILFAAAYYGLRSGMQRWTQRS</sequence>
<reference evidence="2 4" key="1">
    <citation type="journal article" date="2016" name="Genome Announc.">
        <title>Draft Genome Sequence of Paenibacillus amylolyticus Heshi-A3, Isolated from Fermented Rice Bran in a Japanese Fermented Seafood Dish.</title>
        <authorList>
            <person name="Akuzawa S."/>
            <person name="Nagaoka J."/>
            <person name="Kanekatsu M."/>
            <person name="Kubota E."/>
            <person name="Ohtake R."/>
            <person name="Suzuki T."/>
            <person name="Kanesaki Y."/>
        </authorList>
    </citation>
    <scope>NUCLEOTIDE SEQUENCE [LARGE SCALE GENOMIC DNA]</scope>
    <source>
        <strain evidence="2 4">Heshi-A3</strain>
    </source>
</reference>
<gene>
    <name evidence="3" type="ORF">BK131_01350</name>
    <name evidence="2" type="ORF">PAHA3_0536</name>
</gene>
<protein>
    <submittedName>
        <fullName evidence="2">Uncharacterized protein</fullName>
    </submittedName>
</protein>
<dbReference type="Proteomes" id="UP000187134">
    <property type="component" value="Unassembled WGS sequence"/>
</dbReference>
<reference evidence="3 5" key="3">
    <citation type="submission" date="2016-11" db="EMBL/GenBank/DDBJ databases">
        <title>Paenibacillus species isolates.</title>
        <authorList>
            <person name="Beno S.M."/>
        </authorList>
    </citation>
    <scope>NUCLEOTIDE SEQUENCE [LARGE SCALE GENOMIC DNA]</scope>
    <source>
        <strain evidence="3 5">FSL H8-0246</strain>
    </source>
</reference>
<keyword evidence="1" id="KW-0472">Membrane</keyword>
<organism evidence="2 4">
    <name type="scientific">Paenibacillus amylolyticus</name>
    <dbReference type="NCBI Taxonomy" id="1451"/>
    <lineage>
        <taxon>Bacteria</taxon>
        <taxon>Bacillati</taxon>
        <taxon>Bacillota</taxon>
        <taxon>Bacilli</taxon>
        <taxon>Bacillales</taxon>
        <taxon>Paenibacillaceae</taxon>
        <taxon>Paenibacillus</taxon>
    </lineage>
</organism>
<proteinExistence type="predicted"/>
<keyword evidence="1" id="KW-1133">Transmembrane helix</keyword>
<dbReference type="OrthoDB" id="2665047at2"/>
<name>A0A100VIK9_PAEAM</name>
<keyword evidence="1" id="KW-0812">Transmembrane</keyword>
<dbReference type="EMBL" id="MRTJ01000001">
    <property type="protein sequence ID" value="OMF16672.1"/>
    <property type="molecule type" value="Genomic_DNA"/>
</dbReference>
<dbReference type="Proteomes" id="UP000069697">
    <property type="component" value="Unassembled WGS sequence"/>
</dbReference>